<dbReference type="RefSeq" id="WP_308948454.1">
    <property type="nucleotide sequence ID" value="NZ_JARXHW010000004.1"/>
</dbReference>
<keyword evidence="2" id="KW-1185">Reference proteome</keyword>
<proteinExistence type="predicted"/>
<gene>
    <name evidence="1" type="ORF">QEH52_02655</name>
</gene>
<dbReference type="Proteomes" id="UP001225316">
    <property type="component" value="Unassembled WGS sequence"/>
</dbReference>
<evidence type="ECO:0000313" key="1">
    <source>
        <dbReference type="EMBL" id="MDQ8206393.1"/>
    </source>
</evidence>
<protein>
    <submittedName>
        <fullName evidence="1">Uncharacterized protein</fullName>
    </submittedName>
</protein>
<accession>A0ABU1AQE7</accession>
<comment type="caution">
    <text evidence="1">The sequence shown here is derived from an EMBL/GenBank/DDBJ whole genome shotgun (WGS) entry which is preliminary data.</text>
</comment>
<name>A0ABU1AQE7_9BACT</name>
<dbReference type="EMBL" id="JARXHW010000004">
    <property type="protein sequence ID" value="MDQ8206393.1"/>
    <property type="molecule type" value="Genomic_DNA"/>
</dbReference>
<reference evidence="1 2" key="1">
    <citation type="submission" date="2023-04" db="EMBL/GenBank/DDBJ databases">
        <title>A novel bacteria isolated from coastal sediment.</title>
        <authorList>
            <person name="Liu X.-J."/>
            <person name="Du Z.-J."/>
        </authorList>
    </citation>
    <scope>NUCLEOTIDE SEQUENCE [LARGE SCALE GENOMIC DNA]</scope>
    <source>
        <strain evidence="1 2">SDUM461003</strain>
    </source>
</reference>
<evidence type="ECO:0000313" key="2">
    <source>
        <dbReference type="Proteomes" id="UP001225316"/>
    </source>
</evidence>
<sequence length="226" mass="25488">MTILAASAQEAPTSIRLQLTTLAWEKPIKGLYFQNAGKAEELKAYSGGFSMPFSYEGDAIIRFYSDIEILALPLEERPPPIGIAQLGPSLKHALLIFLPHGDASYQILTHDFSQQTFPTNSCRIFNFSGMRVVFAFGDKPITQAIDPNEITVIAQNDLADHNQMVKVQLAQEGQETLRLVYRSTWRFDDQARTSVFILPAPNEHGSVKMRKFVQRGLRPREEMNPY</sequence>
<organism evidence="1 2">
    <name type="scientific">Thalassobacterium maritimum</name>
    <dbReference type="NCBI Taxonomy" id="3041265"/>
    <lineage>
        <taxon>Bacteria</taxon>
        <taxon>Pseudomonadati</taxon>
        <taxon>Verrucomicrobiota</taxon>
        <taxon>Opitutia</taxon>
        <taxon>Puniceicoccales</taxon>
        <taxon>Coraliomargaritaceae</taxon>
        <taxon>Thalassobacterium</taxon>
    </lineage>
</organism>